<evidence type="ECO:0000313" key="3">
    <source>
        <dbReference type="Proteomes" id="UP000234681"/>
    </source>
</evidence>
<keyword evidence="1" id="KW-1133">Transmembrane helix</keyword>
<feature type="non-terminal residue" evidence="2">
    <location>
        <position position="66"/>
    </location>
</feature>
<accession>A6ID96</accession>
<evidence type="ECO:0000313" key="2">
    <source>
        <dbReference type="EMBL" id="EDM09403.1"/>
    </source>
</evidence>
<keyword evidence="1" id="KW-0812">Transmembrane</keyword>
<proteinExistence type="predicted"/>
<gene>
    <name evidence="2" type="primary">Vamp4_predicted</name>
    <name evidence="2" type="ORF">rCG_46317</name>
</gene>
<name>A6ID96_RAT</name>
<dbReference type="AlphaFoldDB" id="A6ID96"/>
<dbReference type="EMBL" id="CH473958">
    <property type="protein sequence ID" value="EDM09403.1"/>
    <property type="molecule type" value="Genomic_DNA"/>
</dbReference>
<protein>
    <submittedName>
        <fullName evidence="2">Vesicle-associated membrane protein 4 (Predicted), isoform CRA_c</fullName>
    </submittedName>
</protein>
<dbReference type="Proteomes" id="UP000234681">
    <property type="component" value="Chromosome 13"/>
</dbReference>
<keyword evidence="1" id="KW-0472">Membrane</keyword>
<organism evidence="2 3">
    <name type="scientific">Rattus norvegicus</name>
    <name type="common">Rat</name>
    <dbReference type="NCBI Taxonomy" id="10116"/>
    <lineage>
        <taxon>Eukaryota</taxon>
        <taxon>Metazoa</taxon>
        <taxon>Chordata</taxon>
        <taxon>Craniata</taxon>
        <taxon>Vertebrata</taxon>
        <taxon>Euteleostomi</taxon>
        <taxon>Mammalia</taxon>
        <taxon>Eutheria</taxon>
        <taxon>Euarchontoglires</taxon>
        <taxon>Glires</taxon>
        <taxon>Rodentia</taxon>
        <taxon>Myomorpha</taxon>
        <taxon>Muroidea</taxon>
        <taxon>Muridae</taxon>
        <taxon>Murinae</taxon>
        <taxon>Rattus</taxon>
    </lineage>
</organism>
<evidence type="ECO:0000256" key="1">
    <source>
        <dbReference type="SAM" id="Phobius"/>
    </source>
</evidence>
<reference evidence="2 3" key="1">
    <citation type="submission" date="2005-09" db="EMBL/GenBank/DDBJ databases">
        <authorList>
            <person name="Mural R.J."/>
            <person name="Li P.W."/>
            <person name="Adams M.D."/>
            <person name="Amanatides P.G."/>
            <person name="Baden-Tillson H."/>
            <person name="Barnstead M."/>
            <person name="Chin S.H."/>
            <person name="Dew I."/>
            <person name="Evans C.A."/>
            <person name="Ferriera S."/>
            <person name="Flanigan M."/>
            <person name="Fosler C."/>
            <person name="Glodek A."/>
            <person name="Gu Z."/>
            <person name="Holt R.A."/>
            <person name="Jennings D."/>
            <person name="Kraft C.L."/>
            <person name="Lu F."/>
            <person name="Nguyen T."/>
            <person name="Nusskern D.R."/>
            <person name="Pfannkoch C.M."/>
            <person name="Sitter C."/>
            <person name="Sutton G.G."/>
            <person name="Venter J.C."/>
            <person name="Wang Z."/>
            <person name="Woodage T."/>
            <person name="Zheng X.H."/>
            <person name="Zhong F."/>
        </authorList>
    </citation>
    <scope>NUCLEOTIDE SEQUENCE [LARGE SCALE GENOMIC DNA]</scope>
    <source>
        <strain>BN</strain>
        <strain evidence="3">Sprague-Dawley</strain>
    </source>
</reference>
<feature type="transmembrane region" description="Helical" evidence="1">
    <location>
        <begin position="42"/>
        <end position="65"/>
    </location>
</feature>
<sequence>MMGGVGLPFTVILPWEHQETHRHPDTKADSILSTSNHCSSEASWFVCFCVFCCSLFCLLLIKIFCD</sequence>